<sequence length="271" mass="28353">MRSLYGWPTIAAMRVASTLSYDVAGPAEVAFQVAVAGPVTSEVLTVTLDGAAVPVTAVDRTHLVRVGATGRLVAAYAAELPDRREGPPPPSDRDRLVALRPSRYCPSDRLAGYATSRFGTLSGADAVRAIVDHVHRHLVYTLGASGPTTDAADTLLAGQGVCRDYAHLVATLCRAVDVPARVAAVYAPGLDPMDFHLVAETALDGGWWVWDATRLAPRPALARIATGRDAADVAFATMLTGTLNPIGQEIVATTAADLPEDDHTSLVALPG</sequence>
<dbReference type="Proteomes" id="UP000502508">
    <property type="component" value="Chromosome"/>
</dbReference>
<reference evidence="2 3" key="1">
    <citation type="submission" date="2020-03" db="EMBL/GenBank/DDBJ databases">
        <title>Whole genome shotgun sequence of Phytohabitans flavus NBRC 107702.</title>
        <authorList>
            <person name="Komaki H."/>
            <person name="Tamura T."/>
        </authorList>
    </citation>
    <scope>NUCLEOTIDE SEQUENCE [LARGE SCALE GENOMIC DNA]</scope>
    <source>
        <strain evidence="2 3">NBRC 107702</strain>
    </source>
</reference>
<dbReference type="SUPFAM" id="SSF54001">
    <property type="entry name" value="Cysteine proteinases"/>
    <property type="match status" value="1"/>
</dbReference>
<accession>A0A6F8XQ24</accession>
<evidence type="ECO:0000313" key="2">
    <source>
        <dbReference type="EMBL" id="BCB75916.1"/>
    </source>
</evidence>
<organism evidence="2 3">
    <name type="scientific">Phytohabitans flavus</name>
    <dbReference type="NCBI Taxonomy" id="1076124"/>
    <lineage>
        <taxon>Bacteria</taxon>
        <taxon>Bacillati</taxon>
        <taxon>Actinomycetota</taxon>
        <taxon>Actinomycetes</taxon>
        <taxon>Micromonosporales</taxon>
        <taxon>Micromonosporaceae</taxon>
    </lineage>
</organism>
<dbReference type="Pfam" id="PF01841">
    <property type="entry name" value="Transglut_core"/>
    <property type="match status" value="1"/>
</dbReference>
<dbReference type="PANTHER" id="PTHR33490">
    <property type="entry name" value="BLR5614 PROTEIN-RELATED"/>
    <property type="match status" value="1"/>
</dbReference>
<protein>
    <submittedName>
        <fullName evidence="2">Transglutaminase</fullName>
    </submittedName>
</protein>
<dbReference type="InterPro" id="IPR002931">
    <property type="entry name" value="Transglutaminase-like"/>
</dbReference>
<dbReference type="AlphaFoldDB" id="A0A6F8XQ24"/>
<reference evidence="2 3" key="2">
    <citation type="submission" date="2020-03" db="EMBL/GenBank/DDBJ databases">
        <authorList>
            <person name="Ichikawa N."/>
            <person name="Kimura A."/>
            <person name="Kitahashi Y."/>
            <person name="Uohara A."/>
        </authorList>
    </citation>
    <scope>NUCLEOTIDE SEQUENCE [LARGE SCALE GENOMIC DNA]</scope>
    <source>
        <strain evidence="2 3">NBRC 107702</strain>
    </source>
</reference>
<dbReference type="EMBL" id="AP022870">
    <property type="protein sequence ID" value="BCB75916.1"/>
    <property type="molecule type" value="Genomic_DNA"/>
</dbReference>
<feature type="domain" description="Transglutaminase-like" evidence="1">
    <location>
        <begin position="154"/>
        <end position="214"/>
    </location>
</feature>
<dbReference type="Gene3D" id="2.60.40.2250">
    <property type="match status" value="1"/>
</dbReference>
<name>A0A6F8XQ24_9ACTN</name>
<dbReference type="PANTHER" id="PTHR33490:SF12">
    <property type="entry name" value="BLL5557 PROTEIN"/>
    <property type="match status" value="1"/>
</dbReference>
<keyword evidence="3" id="KW-1185">Reference proteome</keyword>
<dbReference type="SMART" id="SM00460">
    <property type="entry name" value="TGc"/>
    <property type="match status" value="1"/>
</dbReference>
<evidence type="ECO:0000259" key="1">
    <source>
        <dbReference type="SMART" id="SM00460"/>
    </source>
</evidence>
<dbReference type="KEGG" id="pfla:Pflav_023260"/>
<proteinExistence type="predicted"/>
<evidence type="ECO:0000313" key="3">
    <source>
        <dbReference type="Proteomes" id="UP000502508"/>
    </source>
</evidence>
<dbReference type="Gene3D" id="3.10.620.30">
    <property type="match status" value="1"/>
</dbReference>
<dbReference type="InterPro" id="IPR038765">
    <property type="entry name" value="Papain-like_cys_pep_sf"/>
</dbReference>
<gene>
    <name evidence="2" type="ORF">Pflav_023260</name>
</gene>